<dbReference type="EC" id="1.2.1.3" evidence="5"/>
<dbReference type="InterPro" id="IPR016163">
    <property type="entry name" value="Ald_DH_C"/>
</dbReference>
<dbReference type="InterPro" id="IPR044638">
    <property type="entry name" value="ALDH7A1-like"/>
</dbReference>
<dbReference type="Proteomes" id="UP000825935">
    <property type="component" value="Chromosome 7"/>
</dbReference>
<evidence type="ECO:0000259" key="8">
    <source>
        <dbReference type="Pfam" id="PF00171"/>
    </source>
</evidence>
<dbReference type="InterPro" id="IPR015590">
    <property type="entry name" value="Aldehyde_DH_dom"/>
</dbReference>
<accession>A0A8T2UHF0</accession>
<comment type="subunit">
    <text evidence="2">Homotetramer.</text>
</comment>
<sequence>MFTTVCGGADIGEAIAKDSRIPLVSFTGISEGGQKYSHVNSRFGKCSLELSGNNAIIVMDDADLSLVVPSLLFVPVGTAGQRCTSCRRLLIHEHVYD</sequence>
<proteinExistence type="inferred from homology"/>
<dbReference type="InterPro" id="IPR016162">
    <property type="entry name" value="Ald_DH_N"/>
</dbReference>
<feature type="domain" description="Aldehyde dehydrogenase" evidence="8">
    <location>
        <begin position="2"/>
        <end position="97"/>
    </location>
</feature>
<dbReference type="PROSITE" id="PS00687">
    <property type="entry name" value="ALDEHYDE_DEHYDR_GLU"/>
    <property type="match status" value="1"/>
</dbReference>
<evidence type="ECO:0000256" key="3">
    <source>
        <dbReference type="ARBA" id="ARBA00023002"/>
    </source>
</evidence>
<evidence type="ECO:0000256" key="1">
    <source>
        <dbReference type="ARBA" id="ARBA00009986"/>
    </source>
</evidence>
<evidence type="ECO:0000256" key="5">
    <source>
        <dbReference type="ARBA" id="ARBA00024226"/>
    </source>
</evidence>
<evidence type="ECO:0000256" key="4">
    <source>
        <dbReference type="ARBA" id="ARBA00023027"/>
    </source>
</evidence>
<evidence type="ECO:0000256" key="7">
    <source>
        <dbReference type="RuleBase" id="RU003345"/>
    </source>
</evidence>
<dbReference type="InterPro" id="IPR029510">
    <property type="entry name" value="Ald_DH_CS_GLU"/>
</dbReference>
<comment type="caution">
    <text evidence="9">The sequence shown here is derived from an EMBL/GenBank/DDBJ whole genome shotgun (WGS) entry which is preliminary data.</text>
</comment>
<reference evidence="9" key="1">
    <citation type="submission" date="2021-08" db="EMBL/GenBank/DDBJ databases">
        <title>WGS assembly of Ceratopteris richardii.</title>
        <authorList>
            <person name="Marchant D.B."/>
            <person name="Chen G."/>
            <person name="Jenkins J."/>
            <person name="Shu S."/>
            <person name="Leebens-Mack J."/>
            <person name="Grimwood J."/>
            <person name="Schmutz J."/>
            <person name="Soltis P."/>
            <person name="Soltis D."/>
            <person name="Chen Z.-H."/>
        </authorList>
    </citation>
    <scope>NUCLEOTIDE SEQUENCE</scope>
    <source>
        <strain evidence="9">Whitten #5841</strain>
        <tissue evidence="9">Leaf</tissue>
    </source>
</reference>
<dbReference type="Pfam" id="PF00171">
    <property type="entry name" value="Aldedh"/>
    <property type="match status" value="1"/>
</dbReference>
<keyword evidence="10" id="KW-1185">Reference proteome</keyword>
<evidence type="ECO:0000313" key="10">
    <source>
        <dbReference type="Proteomes" id="UP000825935"/>
    </source>
</evidence>
<dbReference type="Gene3D" id="3.40.309.10">
    <property type="entry name" value="Aldehyde Dehydrogenase, Chain A, domain 2"/>
    <property type="match status" value="1"/>
</dbReference>
<dbReference type="Gene3D" id="3.40.605.10">
    <property type="entry name" value="Aldehyde Dehydrogenase, Chain A, domain 1"/>
    <property type="match status" value="1"/>
</dbReference>
<dbReference type="PANTHER" id="PTHR43521:SF1">
    <property type="entry name" value="ALPHA-AMINOADIPIC SEMIALDEHYDE DEHYDROGENASE"/>
    <property type="match status" value="1"/>
</dbReference>
<dbReference type="SUPFAM" id="SSF53720">
    <property type="entry name" value="ALDH-like"/>
    <property type="match status" value="1"/>
</dbReference>
<dbReference type="PANTHER" id="PTHR43521">
    <property type="entry name" value="ALPHA-AMINOADIPIC SEMIALDEHYDE DEHYDROGENASE"/>
    <property type="match status" value="1"/>
</dbReference>
<organism evidence="9 10">
    <name type="scientific">Ceratopteris richardii</name>
    <name type="common">Triangle waterfern</name>
    <dbReference type="NCBI Taxonomy" id="49495"/>
    <lineage>
        <taxon>Eukaryota</taxon>
        <taxon>Viridiplantae</taxon>
        <taxon>Streptophyta</taxon>
        <taxon>Embryophyta</taxon>
        <taxon>Tracheophyta</taxon>
        <taxon>Polypodiopsida</taxon>
        <taxon>Polypodiidae</taxon>
        <taxon>Polypodiales</taxon>
        <taxon>Pteridineae</taxon>
        <taxon>Pteridaceae</taxon>
        <taxon>Parkerioideae</taxon>
        <taxon>Ceratopteris</taxon>
    </lineage>
</organism>
<keyword evidence="3 7" id="KW-0560">Oxidoreductase</keyword>
<dbReference type="EMBL" id="CM035412">
    <property type="protein sequence ID" value="KAH7432905.1"/>
    <property type="molecule type" value="Genomic_DNA"/>
</dbReference>
<dbReference type="GO" id="GO:0004029">
    <property type="term" value="F:aldehyde dehydrogenase (NAD+) activity"/>
    <property type="evidence" value="ECO:0007669"/>
    <property type="project" value="UniProtKB-EC"/>
</dbReference>
<evidence type="ECO:0000313" key="9">
    <source>
        <dbReference type="EMBL" id="KAH7432905.1"/>
    </source>
</evidence>
<dbReference type="AlphaFoldDB" id="A0A8T2UHF0"/>
<comment type="similarity">
    <text evidence="1 7">Belongs to the aldehyde dehydrogenase family.</text>
</comment>
<name>A0A8T2UHF0_CERRI</name>
<gene>
    <name evidence="9" type="ORF">KP509_07G045300</name>
</gene>
<protein>
    <recommendedName>
        <fullName evidence="5">aldehyde dehydrogenase (NAD(+))</fullName>
        <ecNumber evidence="5">1.2.1.3</ecNumber>
    </recommendedName>
</protein>
<evidence type="ECO:0000256" key="2">
    <source>
        <dbReference type="ARBA" id="ARBA00011881"/>
    </source>
</evidence>
<evidence type="ECO:0000256" key="6">
    <source>
        <dbReference type="PROSITE-ProRule" id="PRU10007"/>
    </source>
</evidence>
<dbReference type="InterPro" id="IPR016161">
    <property type="entry name" value="Ald_DH/histidinol_DH"/>
</dbReference>
<feature type="active site" evidence="6">
    <location>
        <position position="49"/>
    </location>
</feature>
<keyword evidence="4" id="KW-0520">NAD</keyword>